<accession>A0A9Q0CP14</accession>
<feature type="domain" description="Globin" evidence="14">
    <location>
        <begin position="322"/>
        <end position="471"/>
    </location>
</feature>
<feature type="domain" description="Globin" evidence="14">
    <location>
        <begin position="163"/>
        <end position="312"/>
    </location>
</feature>
<comment type="similarity">
    <text evidence="4 13">Belongs to the plant globin family.</text>
</comment>
<keyword evidence="8 13" id="KW-0479">Metal-binding</keyword>
<evidence type="ECO:0000256" key="2">
    <source>
        <dbReference type="ARBA" id="ARBA00004123"/>
    </source>
</evidence>
<evidence type="ECO:0000256" key="6">
    <source>
        <dbReference type="ARBA" id="ARBA00022490"/>
    </source>
</evidence>
<keyword evidence="9" id="KW-0560">Oxidoreductase</keyword>
<dbReference type="GO" id="GO:0020037">
    <property type="term" value="F:heme binding"/>
    <property type="evidence" value="ECO:0007669"/>
    <property type="project" value="InterPro"/>
</dbReference>
<reference evidence="15" key="1">
    <citation type="journal article" date="2022" name="Cell">
        <title>Repeat-based holocentromeres influence genome architecture and karyotype evolution.</title>
        <authorList>
            <person name="Hofstatter P.G."/>
            <person name="Thangavel G."/>
            <person name="Lux T."/>
            <person name="Neumann P."/>
            <person name="Vondrak T."/>
            <person name="Novak P."/>
            <person name="Zhang M."/>
            <person name="Costa L."/>
            <person name="Castellani M."/>
            <person name="Scott A."/>
            <person name="Toegelov H."/>
            <person name="Fuchs J."/>
            <person name="Mata-Sucre Y."/>
            <person name="Dias Y."/>
            <person name="Vanzela A.L.L."/>
            <person name="Huettel B."/>
            <person name="Almeida C.C.S."/>
            <person name="Simkova H."/>
            <person name="Souza G."/>
            <person name="Pedrosa-Harand A."/>
            <person name="Macas J."/>
            <person name="Mayer K.F.X."/>
            <person name="Houben A."/>
            <person name="Marques A."/>
        </authorList>
    </citation>
    <scope>NUCLEOTIDE SEQUENCE</scope>
    <source>
        <strain evidence="15">RhyBre1mFocal</strain>
    </source>
</reference>
<protein>
    <recommendedName>
        <fullName evidence="14">Globin domain-containing protein</fullName>
    </recommendedName>
</protein>
<dbReference type="GO" id="GO:0019825">
    <property type="term" value="F:oxygen binding"/>
    <property type="evidence" value="ECO:0007669"/>
    <property type="project" value="InterPro"/>
</dbReference>
<comment type="subcellular location">
    <subcellularLocation>
        <location evidence="3">Cytoplasm</location>
    </subcellularLocation>
    <subcellularLocation>
        <location evidence="2">Nucleus</location>
    </subcellularLocation>
</comment>
<dbReference type="GO" id="GO:0016491">
    <property type="term" value="F:oxidoreductase activity"/>
    <property type="evidence" value="ECO:0007669"/>
    <property type="project" value="UniProtKB-KW"/>
</dbReference>
<dbReference type="PANTHER" id="PTHR22924">
    <property type="entry name" value="LEGHEMOGLOBIN-RELATED"/>
    <property type="match status" value="1"/>
</dbReference>
<evidence type="ECO:0000313" key="15">
    <source>
        <dbReference type="EMBL" id="KAJ1697192.1"/>
    </source>
</evidence>
<dbReference type="GO" id="GO:0005737">
    <property type="term" value="C:cytoplasm"/>
    <property type="evidence" value="ECO:0007669"/>
    <property type="project" value="UniProtKB-SubCell"/>
</dbReference>
<keyword evidence="7 13" id="KW-0349">Heme</keyword>
<evidence type="ECO:0000256" key="8">
    <source>
        <dbReference type="ARBA" id="ARBA00022723"/>
    </source>
</evidence>
<dbReference type="InterPro" id="IPR001032">
    <property type="entry name" value="Leghaemoglobin-like"/>
</dbReference>
<dbReference type="GO" id="GO:0046872">
    <property type="term" value="F:metal ion binding"/>
    <property type="evidence" value="ECO:0007669"/>
    <property type="project" value="UniProtKB-KW"/>
</dbReference>
<dbReference type="OrthoDB" id="436496at2759"/>
<dbReference type="InterPro" id="IPR019824">
    <property type="entry name" value="Leghaemoglobin_Fe_BS"/>
</dbReference>
<sequence length="641" mass="72564">MAFTAEKEALVVDSWNAIKADAAELGLKFFLRIFDITPSASGLFTFLRDTSVPLEKNPKLKRHAMSVFAMTCEAAVQLRKLGRVIVKETTIKHLGATHAKAGITSEHFELMRYALLETIREAVPYMWSPKMRNAWAESYDQLVEAIKKEMRSVGKYEFAPEERYTKEEETLVVESWDIIKQDAATLGLKFFMRIFEIAPSSSGLFSFLRNSDVPIGQNPKLKRHAMTVFSMTCDSAVQLQRIGKVIVRDTTIRKLGATHLKAGVSNEHFEVMKYALLETIKEAVPHMWSDKMREAWGKAYDKLVAAIKEEMKPIPRALQATGFTDAEEDFVLGSWNAMKENAATLGLNFFLKIFEIAPSASSLFSFLRDSRVSLAQNPKLRRHAMAVFSMTCDSAVQLHTLGKVMVKDTTLTKLGQVHSKAGITQEHFEVMRFALLDTIKEAVPHMWCPEMRNAWAKAYDKLTEAIQEEMKTPADSTIVKYRLSSPNFTAEKEALVHDSWNAMQKDSPNLGLKFFLRIFEIAPSTIGLFSFLRNADIPLHKNPKLKRHAMIVFSMTCDSATQLRRAGKVVVKETTLQKLGNTHFKAGVMTEHFELTRYALLETIKEAVPYMWSPQMKNAWAEAFDNLAAAIKEEMRAHPSL</sequence>
<evidence type="ECO:0000256" key="10">
    <source>
        <dbReference type="ARBA" id="ARBA00023004"/>
    </source>
</evidence>
<dbReference type="GO" id="GO:0005634">
    <property type="term" value="C:nucleus"/>
    <property type="evidence" value="ECO:0007669"/>
    <property type="project" value="UniProtKB-SubCell"/>
</dbReference>
<dbReference type="EMBL" id="JAMQYH010000002">
    <property type="protein sequence ID" value="KAJ1697192.1"/>
    <property type="molecule type" value="Genomic_DNA"/>
</dbReference>
<evidence type="ECO:0000256" key="5">
    <source>
        <dbReference type="ARBA" id="ARBA00011738"/>
    </source>
</evidence>
<dbReference type="Gene3D" id="1.10.490.10">
    <property type="entry name" value="Globins"/>
    <property type="match status" value="4"/>
</dbReference>
<evidence type="ECO:0000256" key="3">
    <source>
        <dbReference type="ARBA" id="ARBA00004496"/>
    </source>
</evidence>
<dbReference type="PROSITE" id="PS00208">
    <property type="entry name" value="PLANT_GLOBIN"/>
    <property type="match status" value="4"/>
</dbReference>
<comment type="cofactor">
    <cofactor evidence="1">
        <name>heme b</name>
        <dbReference type="ChEBI" id="CHEBI:60344"/>
    </cofactor>
</comment>
<comment type="catalytic activity">
    <reaction evidence="12">
        <text>Fe(III)-heme b-[protein] + nitric oxide + H2O = Fe(II)-heme b-[protein] + nitrite + 2 H(+)</text>
        <dbReference type="Rhea" id="RHEA:77711"/>
        <dbReference type="Rhea" id="RHEA-COMP:18975"/>
        <dbReference type="Rhea" id="RHEA-COMP:18976"/>
        <dbReference type="ChEBI" id="CHEBI:15377"/>
        <dbReference type="ChEBI" id="CHEBI:15378"/>
        <dbReference type="ChEBI" id="CHEBI:16301"/>
        <dbReference type="ChEBI" id="CHEBI:16480"/>
        <dbReference type="ChEBI" id="CHEBI:55376"/>
        <dbReference type="ChEBI" id="CHEBI:60344"/>
    </reaction>
    <physiologicalReaction direction="right-to-left" evidence="12">
        <dbReference type="Rhea" id="RHEA:77713"/>
    </physiologicalReaction>
</comment>
<evidence type="ECO:0000256" key="12">
    <source>
        <dbReference type="ARBA" id="ARBA00048118"/>
    </source>
</evidence>
<evidence type="ECO:0000256" key="11">
    <source>
        <dbReference type="ARBA" id="ARBA00023242"/>
    </source>
</evidence>
<evidence type="ECO:0000256" key="13">
    <source>
        <dbReference type="RuleBase" id="RU000625"/>
    </source>
</evidence>
<dbReference type="PANTHER" id="PTHR22924:SF98">
    <property type="entry name" value="NON-SYMBIOTIC HEMOGLOBIN 3"/>
    <property type="match status" value="1"/>
</dbReference>
<name>A0A9Q0CP14_9POAL</name>
<dbReference type="InterPro" id="IPR012292">
    <property type="entry name" value="Globin/Proto"/>
</dbReference>
<dbReference type="InterPro" id="IPR000971">
    <property type="entry name" value="Globin"/>
</dbReference>
<comment type="caution">
    <text evidence="15">The sequence shown here is derived from an EMBL/GenBank/DDBJ whole genome shotgun (WGS) entry which is preliminary data.</text>
</comment>
<organism evidence="15 16">
    <name type="scientific">Rhynchospora breviuscula</name>
    <dbReference type="NCBI Taxonomy" id="2022672"/>
    <lineage>
        <taxon>Eukaryota</taxon>
        <taxon>Viridiplantae</taxon>
        <taxon>Streptophyta</taxon>
        <taxon>Embryophyta</taxon>
        <taxon>Tracheophyta</taxon>
        <taxon>Spermatophyta</taxon>
        <taxon>Magnoliopsida</taxon>
        <taxon>Liliopsida</taxon>
        <taxon>Poales</taxon>
        <taxon>Cyperaceae</taxon>
        <taxon>Cyperoideae</taxon>
        <taxon>Rhynchosporeae</taxon>
        <taxon>Rhynchospora</taxon>
    </lineage>
</organism>
<dbReference type="Proteomes" id="UP001151287">
    <property type="component" value="Unassembled WGS sequence"/>
</dbReference>
<keyword evidence="11" id="KW-0539">Nucleus</keyword>
<dbReference type="PRINTS" id="PR00188">
    <property type="entry name" value="PLANTGLOBIN"/>
</dbReference>
<dbReference type="SUPFAM" id="SSF46458">
    <property type="entry name" value="Globin-like"/>
    <property type="match status" value="4"/>
</dbReference>
<keyword evidence="10 13" id="KW-0408">Iron</keyword>
<comment type="subunit">
    <text evidence="5">Homodimer.</text>
</comment>
<dbReference type="Pfam" id="PF00042">
    <property type="entry name" value="Globin"/>
    <property type="match status" value="4"/>
</dbReference>
<evidence type="ECO:0000256" key="1">
    <source>
        <dbReference type="ARBA" id="ARBA00001970"/>
    </source>
</evidence>
<evidence type="ECO:0000256" key="4">
    <source>
        <dbReference type="ARBA" id="ARBA00007609"/>
    </source>
</evidence>
<feature type="domain" description="Globin" evidence="14">
    <location>
        <begin position="487"/>
        <end position="636"/>
    </location>
</feature>
<feature type="domain" description="Globin" evidence="14">
    <location>
        <begin position="2"/>
        <end position="151"/>
    </location>
</feature>
<keyword evidence="6" id="KW-0963">Cytoplasm</keyword>
<evidence type="ECO:0000256" key="7">
    <source>
        <dbReference type="ARBA" id="ARBA00022617"/>
    </source>
</evidence>
<evidence type="ECO:0000256" key="9">
    <source>
        <dbReference type="ARBA" id="ARBA00023002"/>
    </source>
</evidence>
<dbReference type="AlphaFoldDB" id="A0A9Q0CP14"/>
<evidence type="ECO:0000259" key="14">
    <source>
        <dbReference type="PROSITE" id="PS01033"/>
    </source>
</evidence>
<gene>
    <name evidence="15" type="ORF">LUZ63_005704</name>
</gene>
<dbReference type="InterPro" id="IPR009050">
    <property type="entry name" value="Globin-like_sf"/>
</dbReference>
<proteinExistence type="inferred from homology"/>
<keyword evidence="16" id="KW-1185">Reference proteome</keyword>
<dbReference type="PROSITE" id="PS01033">
    <property type="entry name" value="GLOBIN"/>
    <property type="match status" value="4"/>
</dbReference>
<evidence type="ECO:0000313" key="16">
    <source>
        <dbReference type="Proteomes" id="UP001151287"/>
    </source>
</evidence>